<comment type="caution">
    <text evidence="1">The sequence shown here is derived from an EMBL/GenBank/DDBJ whole genome shotgun (WGS) entry which is preliminary data.</text>
</comment>
<name>A0A504WV38_FASGI</name>
<dbReference type="AlphaFoldDB" id="A0A504WV38"/>
<gene>
    <name evidence="1" type="ORF">FGIG_12517</name>
</gene>
<organism evidence="1 2">
    <name type="scientific">Fasciola gigantica</name>
    <name type="common">Giant liver fluke</name>
    <dbReference type="NCBI Taxonomy" id="46835"/>
    <lineage>
        <taxon>Eukaryota</taxon>
        <taxon>Metazoa</taxon>
        <taxon>Spiralia</taxon>
        <taxon>Lophotrochozoa</taxon>
        <taxon>Platyhelminthes</taxon>
        <taxon>Trematoda</taxon>
        <taxon>Digenea</taxon>
        <taxon>Plagiorchiida</taxon>
        <taxon>Echinostomata</taxon>
        <taxon>Echinostomatoidea</taxon>
        <taxon>Fasciolidae</taxon>
        <taxon>Fasciola</taxon>
    </lineage>
</organism>
<reference evidence="1 2" key="1">
    <citation type="submission" date="2019-04" db="EMBL/GenBank/DDBJ databases">
        <title>Annotation for the trematode Fasciola gigantica.</title>
        <authorList>
            <person name="Choi Y.-J."/>
        </authorList>
    </citation>
    <scope>NUCLEOTIDE SEQUENCE [LARGE SCALE GENOMIC DNA]</scope>
    <source>
        <strain evidence="1">Uganda_cow_1</strain>
    </source>
</reference>
<sequence length="97" mass="10855">MGLYNAYLRKKYIFEPAGSLQEAVEKARRSELVSPNSQTPELAALCLAMDEKAVIPNTRESNKPKNRETAVYLLCSFRLKDPTLRPVSSPEATSKPK</sequence>
<accession>A0A504WV38</accession>
<evidence type="ECO:0000313" key="1">
    <source>
        <dbReference type="EMBL" id="TPP39658.1"/>
    </source>
</evidence>
<dbReference type="Proteomes" id="UP000316759">
    <property type="component" value="Unassembled WGS sequence"/>
</dbReference>
<protein>
    <submittedName>
        <fullName evidence="1">Uncharacterized protein</fullName>
    </submittedName>
</protein>
<evidence type="ECO:0000313" key="2">
    <source>
        <dbReference type="Proteomes" id="UP000316759"/>
    </source>
</evidence>
<keyword evidence="2" id="KW-1185">Reference proteome</keyword>
<proteinExistence type="predicted"/>
<dbReference type="EMBL" id="SUNJ01015962">
    <property type="protein sequence ID" value="TPP39658.1"/>
    <property type="molecule type" value="Genomic_DNA"/>
</dbReference>